<reference evidence="1 2" key="1">
    <citation type="submission" date="2016-10" db="EMBL/GenBank/DDBJ databases">
        <title>Lutibacter sp. LPB0138, isolated from marine gastropod.</title>
        <authorList>
            <person name="Kim E."/>
            <person name="Yi H."/>
        </authorList>
    </citation>
    <scope>NUCLEOTIDE SEQUENCE [LARGE SCALE GENOMIC DNA]</scope>
    <source>
        <strain evidence="1 2">LPB0138</strain>
    </source>
</reference>
<dbReference type="EMBL" id="CP017478">
    <property type="protein sequence ID" value="AOW20704.1"/>
    <property type="molecule type" value="Genomic_DNA"/>
</dbReference>
<dbReference type="OrthoDB" id="9793307at2"/>
<proteinExistence type="predicted"/>
<sequence>MKNKKDLTDRKQLITFFKKGSLPNETHFEKLIHSTFNKADDKLDIDDEDGLLIYPAEKHELRNLISFFEDKDDQFPVWVMRISKGDSGGISINNVHRDDNESKSKIPDLFIEKGRGNIGVGTNSPTQKLDVNGIIASKGRAGNYCEGELDADGKWHNVFEGEGIKGSGSNAFEVMAYAQGKKEQGRYALMHAIAISTYGNSKCKISKTRAHFGKSWNKIDIRWESRPIRLQEGAKDFDEADAKKGWWNRIVRFFEQKETFIYNLQLRTRSNYGKGKKIQYKVSVLWDDNFRTSTK</sequence>
<dbReference type="AlphaFoldDB" id="A0A1D8P802"/>
<organism evidence="1 2">
    <name type="scientific">Urechidicola croceus</name>
    <dbReference type="NCBI Taxonomy" id="1850246"/>
    <lineage>
        <taxon>Bacteria</taxon>
        <taxon>Pseudomonadati</taxon>
        <taxon>Bacteroidota</taxon>
        <taxon>Flavobacteriia</taxon>
        <taxon>Flavobacteriales</taxon>
        <taxon>Flavobacteriaceae</taxon>
        <taxon>Urechidicola</taxon>
    </lineage>
</organism>
<name>A0A1D8P802_9FLAO</name>
<dbReference type="RefSeq" id="WP_070236877.1">
    <property type="nucleotide sequence ID" value="NZ_CP017478.1"/>
</dbReference>
<dbReference type="Proteomes" id="UP000176050">
    <property type="component" value="Chromosome"/>
</dbReference>
<accession>A0A1D8P802</accession>
<evidence type="ECO:0000313" key="1">
    <source>
        <dbReference type="EMBL" id="AOW20704.1"/>
    </source>
</evidence>
<dbReference type="KEGG" id="lul:LPB138_08455"/>
<protein>
    <recommendedName>
        <fullName evidence="3">Adhesin</fullName>
    </recommendedName>
</protein>
<dbReference type="STRING" id="1850246.LPB138_08455"/>
<gene>
    <name evidence="1" type="ORF">LPB138_08455</name>
</gene>
<evidence type="ECO:0008006" key="3">
    <source>
        <dbReference type="Google" id="ProtNLM"/>
    </source>
</evidence>
<evidence type="ECO:0000313" key="2">
    <source>
        <dbReference type="Proteomes" id="UP000176050"/>
    </source>
</evidence>
<keyword evidence="2" id="KW-1185">Reference proteome</keyword>